<keyword evidence="2 5" id="KW-0645">Protease</keyword>
<dbReference type="PRINTS" id="PR00723">
    <property type="entry name" value="SUBTILISIN"/>
</dbReference>
<dbReference type="Gene3D" id="3.40.50.200">
    <property type="entry name" value="Peptidase S8/S53 domain"/>
    <property type="match status" value="1"/>
</dbReference>
<evidence type="ECO:0000256" key="6">
    <source>
        <dbReference type="RuleBase" id="RU003355"/>
    </source>
</evidence>
<dbReference type="InterPro" id="IPR023828">
    <property type="entry name" value="Peptidase_S8_Ser-AS"/>
</dbReference>
<dbReference type="GO" id="GO:0004252">
    <property type="term" value="F:serine-type endopeptidase activity"/>
    <property type="evidence" value="ECO:0007669"/>
    <property type="project" value="UniProtKB-UniRule"/>
</dbReference>
<comment type="similarity">
    <text evidence="1 5 6">Belongs to the peptidase S8 family.</text>
</comment>
<dbReference type="Pfam" id="PF00082">
    <property type="entry name" value="Peptidase_S8"/>
    <property type="match status" value="1"/>
</dbReference>
<evidence type="ECO:0000256" key="2">
    <source>
        <dbReference type="ARBA" id="ARBA00022670"/>
    </source>
</evidence>
<name>A0AB36SPD7_9BACI</name>
<protein>
    <submittedName>
        <fullName evidence="8">Serine protease</fullName>
    </submittedName>
</protein>
<dbReference type="PROSITE" id="PS00138">
    <property type="entry name" value="SUBTILASE_SER"/>
    <property type="match status" value="1"/>
</dbReference>
<dbReference type="Proteomes" id="UP000220934">
    <property type="component" value="Unassembled WGS sequence"/>
</dbReference>
<feature type="active site" description="Charge relay system" evidence="5">
    <location>
        <position position="84"/>
    </location>
</feature>
<feature type="active site" description="Charge relay system" evidence="5">
    <location>
        <position position="273"/>
    </location>
</feature>
<keyword evidence="4 5" id="KW-0720">Serine protease</keyword>
<evidence type="ECO:0000256" key="3">
    <source>
        <dbReference type="ARBA" id="ARBA00022801"/>
    </source>
</evidence>
<evidence type="ECO:0000313" key="9">
    <source>
        <dbReference type="Proteomes" id="UP000220934"/>
    </source>
</evidence>
<feature type="active site" description="Charge relay system" evidence="5">
    <location>
        <position position="49"/>
    </location>
</feature>
<reference evidence="8 9" key="1">
    <citation type="submission" date="2017-09" db="EMBL/GenBank/DDBJ databases">
        <title>Large-scale bioinformatics analysis of Bacillus genomes uncovers conserved roles of natural products in bacterial physiology.</title>
        <authorList>
            <consortium name="Agbiome Team Llc"/>
            <person name="Bleich R.M."/>
            <person name="Kirk G.J."/>
            <person name="Santa Maria K.C."/>
            <person name="Allen S.E."/>
            <person name="Farag S."/>
            <person name="Shank E.A."/>
            <person name="Bowers A."/>
        </authorList>
    </citation>
    <scope>NUCLEOTIDE SEQUENCE [LARGE SCALE GENOMIC DNA]</scope>
    <source>
        <strain evidence="8 9">AFS027958</strain>
    </source>
</reference>
<keyword evidence="3 5" id="KW-0378">Hydrolase</keyword>
<dbReference type="PROSITE" id="PS00137">
    <property type="entry name" value="SUBTILASE_HIS"/>
    <property type="match status" value="1"/>
</dbReference>
<dbReference type="AlphaFoldDB" id="A0AB36SPD7"/>
<evidence type="ECO:0000313" key="8">
    <source>
        <dbReference type="EMBL" id="PEN55200.1"/>
    </source>
</evidence>
<dbReference type="PROSITE" id="PS51892">
    <property type="entry name" value="SUBTILASE"/>
    <property type="match status" value="1"/>
</dbReference>
<organism evidence="8 9">
    <name type="scientific">Bacillus toyonensis</name>
    <dbReference type="NCBI Taxonomy" id="155322"/>
    <lineage>
        <taxon>Bacteria</taxon>
        <taxon>Bacillati</taxon>
        <taxon>Bacillota</taxon>
        <taxon>Bacilli</taxon>
        <taxon>Bacillales</taxon>
        <taxon>Bacillaceae</taxon>
        <taxon>Bacillus</taxon>
        <taxon>Bacillus cereus group</taxon>
    </lineage>
</organism>
<dbReference type="InterPro" id="IPR022398">
    <property type="entry name" value="Peptidase_S8_His-AS"/>
</dbReference>
<dbReference type="RefSeq" id="WP_098060313.1">
    <property type="nucleotide sequence ID" value="NZ_JAOPQL010000026.1"/>
</dbReference>
<comment type="caution">
    <text evidence="8">The sequence shown here is derived from an EMBL/GenBank/DDBJ whole genome shotgun (WGS) entry which is preliminary data.</text>
</comment>
<evidence type="ECO:0000256" key="4">
    <source>
        <dbReference type="ARBA" id="ARBA00022825"/>
    </source>
</evidence>
<feature type="domain" description="Peptidase S8/S53" evidence="7">
    <location>
        <begin position="40"/>
        <end position="312"/>
    </location>
</feature>
<dbReference type="SUPFAM" id="SSF52743">
    <property type="entry name" value="Subtilisin-like"/>
    <property type="match status" value="1"/>
</dbReference>
<dbReference type="InterPro" id="IPR000209">
    <property type="entry name" value="Peptidase_S8/S53_dom"/>
</dbReference>
<dbReference type="PANTHER" id="PTHR43399">
    <property type="entry name" value="SUBTILISIN-RELATED"/>
    <property type="match status" value="1"/>
</dbReference>
<dbReference type="InterPro" id="IPR034202">
    <property type="entry name" value="Subtilisin_Carlsberg-like"/>
</dbReference>
<dbReference type="PANTHER" id="PTHR43399:SF4">
    <property type="entry name" value="CELL WALL-ASSOCIATED PROTEASE"/>
    <property type="match status" value="1"/>
</dbReference>
<sequence>MPNYRLIPYDMKLVSRREKEIPDGVSMIKAPEIWDDSDRGDGIVVAIMDTGCDNNHPDLRDRIIRGINVTSHGDKDDYSDIDGHGTHVAGTVAGNGNGIFGVAPKARLMIYRIFKPTSRGPRASNDDIRKAIDDCIEWNKNHNIKDQIRIINMSLGSPDDDQHLHDAIKKATDNEILVICAAGNEGSIRRGGDCSPLKDEYAYPAVYPEVISVGATTFEEQFECFTNTNLEVDLVAPGVGILSTYPLNLDDADSESPWEDKPGDGYAIMDGTSMAAPHVSGAAALIIKQCENDFGRTLTETEIYAQLIKRTVSLGVDRRIEGNGLLDLTEGYRTFPNRNQG</sequence>
<dbReference type="EMBL" id="NUAJ01000009">
    <property type="protein sequence ID" value="PEN55200.1"/>
    <property type="molecule type" value="Genomic_DNA"/>
</dbReference>
<dbReference type="InterPro" id="IPR023827">
    <property type="entry name" value="Peptidase_S8_Asp-AS"/>
</dbReference>
<dbReference type="InterPro" id="IPR036852">
    <property type="entry name" value="Peptidase_S8/S53_dom_sf"/>
</dbReference>
<evidence type="ECO:0000259" key="7">
    <source>
        <dbReference type="Pfam" id="PF00082"/>
    </source>
</evidence>
<proteinExistence type="inferred from homology"/>
<dbReference type="InterPro" id="IPR051048">
    <property type="entry name" value="Peptidase_S8/S53_subtilisin"/>
</dbReference>
<accession>A0AB36SPD7</accession>
<evidence type="ECO:0000256" key="1">
    <source>
        <dbReference type="ARBA" id="ARBA00011073"/>
    </source>
</evidence>
<dbReference type="InterPro" id="IPR015500">
    <property type="entry name" value="Peptidase_S8_subtilisin-rel"/>
</dbReference>
<dbReference type="PROSITE" id="PS00136">
    <property type="entry name" value="SUBTILASE_ASP"/>
    <property type="match status" value="1"/>
</dbReference>
<dbReference type="GO" id="GO:0006508">
    <property type="term" value="P:proteolysis"/>
    <property type="evidence" value="ECO:0007669"/>
    <property type="project" value="UniProtKB-KW"/>
</dbReference>
<evidence type="ECO:0000256" key="5">
    <source>
        <dbReference type="PROSITE-ProRule" id="PRU01240"/>
    </source>
</evidence>
<gene>
    <name evidence="8" type="ORF">CN596_11545</name>
</gene>
<dbReference type="CDD" id="cd07477">
    <property type="entry name" value="Peptidases_S8_Subtilisin_subset"/>
    <property type="match status" value="1"/>
</dbReference>